<dbReference type="OrthoDB" id="3443359at2"/>
<gene>
    <name evidence="3" type="ORF">BCY88_02780</name>
</gene>
<dbReference type="SUPFAM" id="SSF51905">
    <property type="entry name" value="FAD/NAD(P)-binding domain"/>
    <property type="match status" value="1"/>
</dbReference>
<evidence type="ECO:0000313" key="3">
    <source>
        <dbReference type="EMBL" id="RKF51090.1"/>
    </source>
</evidence>
<protein>
    <recommendedName>
        <fullName evidence="2">FAD-binding domain-containing protein</fullName>
    </recommendedName>
</protein>
<evidence type="ECO:0000256" key="1">
    <source>
        <dbReference type="SAM" id="MobiDB-lite"/>
    </source>
</evidence>
<dbReference type="InterPro" id="IPR002938">
    <property type="entry name" value="FAD-bd"/>
</dbReference>
<name>A0A420H0W3_9BURK</name>
<evidence type="ECO:0000313" key="4">
    <source>
        <dbReference type="Proteomes" id="UP000283709"/>
    </source>
</evidence>
<evidence type="ECO:0000259" key="2">
    <source>
        <dbReference type="Pfam" id="PF01494"/>
    </source>
</evidence>
<feature type="domain" description="FAD-binding" evidence="2">
    <location>
        <begin position="3"/>
        <end position="156"/>
    </location>
</feature>
<feature type="region of interest" description="Disordered" evidence="1">
    <location>
        <begin position="72"/>
        <end position="94"/>
    </location>
</feature>
<proteinExistence type="predicted"/>
<organism evidence="3 4">
    <name type="scientific">Paraburkholderia fungorum</name>
    <dbReference type="NCBI Taxonomy" id="134537"/>
    <lineage>
        <taxon>Bacteria</taxon>
        <taxon>Pseudomonadati</taxon>
        <taxon>Pseudomonadota</taxon>
        <taxon>Betaproteobacteria</taxon>
        <taxon>Burkholderiales</taxon>
        <taxon>Burkholderiaceae</taxon>
        <taxon>Paraburkholderia</taxon>
    </lineage>
</organism>
<dbReference type="EMBL" id="MCAS01000001">
    <property type="protein sequence ID" value="RKF51090.1"/>
    <property type="molecule type" value="Genomic_DNA"/>
</dbReference>
<feature type="compositionally biased region" description="Low complexity" evidence="1">
    <location>
        <begin position="78"/>
        <end position="92"/>
    </location>
</feature>
<dbReference type="AlphaFoldDB" id="A0A420H0W3"/>
<accession>A0A420H0W3</accession>
<dbReference type="InterPro" id="IPR036188">
    <property type="entry name" value="FAD/NAD-bd_sf"/>
</dbReference>
<dbReference type="Pfam" id="PF01494">
    <property type="entry name" value="FAD_binding_3"/>
    <property type="match status" value="1"/>
</dbReference>
<dbReference type="Proteomes" id="UP000283709">
    <property type="component" value="Unassembled WGS sequence"/>
</dbReference>
<reference evidence="3 4" key="1">
    <citation type="submission" date="2016-07" db="EMBL/GenBank/DDBJ databases">
        <title>Genome analysis of Burkholderia fungorum ES3-20.</title>
        <authorList>
            <person name="Xu D."/>
            <person name="Yao R."/>
            <person name="Zheng S."/>
        </authorList>
    </citation>
    <scope>NUCLEOTIDE SEQUENCE [LARGE SCALE GENOMIC DNA]</scope>
    <source>
        <strain evidence="3 4">ES3-20</strain>
    </source>
</reference>
<comment type="caution">
    <text evidence="3">The sequence shown here is derived from an EMBL/GenBank/DDBJ whole genome shotgun (WGS) entry which is preliminary data.</text>
</comment>
<dbReference type="GO" id="GO:0071949">
    <property type="term" value="F:FAD binding"/>
    <property type="evidence" value="ECO:0007669"/>
    <property type="project" value="InterPro"/>
</dbReference>
<dbReference type="Gene3D" id="3.50.50.60">
    <property type="entry name" value="FAD/NAD(P)-binding domain"/>
    <property type="match status" value="1"/>
</dbReference>
<sequence length="165" mass="17491">MIYDVVIAGAGPVGLFLACELRLADLNVLVLEQAEDPGSPLKRLPFGMRGLSAPTIEAFYRRGLLNEIAAPQPAKNDSAGSSASTAGQGAQQPRRQVGHFAGIPFDDDNIDTAKWSYRLPGPAGTSMAADMEHIESVLAARANAMGVEIRRGLCVEDLDEARQSA</sequence>